<protein>
    <submittedName>
        <fullName evidence="1">Uncharacterized protein</fullName>
    </submittedName>
</protein>
<dbReference type="Proteomes" id="UP000694388">
    <property type="component" value="Unplaced"/>
</dbReference>
<accession>A0A8C4Q978</accession>
<sequence length="98" mass="11382">MSYEQDFKFGHFTKGNLLGANRLPSPALSVHCSLYRMWTPQVLSSEKKAKNVRFYHNGVCYFTGIMDLKSPECFCSLDALNTSLFCVFFLNYEYKKTR</sequence>
<reference evidence="1" key="2">
    <citation type="submission" date="2025-09" db="UniProtKB">
        <authorList>
            <consortium name="Ensembl"/>
        </authorList>
    </citation>
    <scope>IDENTIFICATION</scope>
</reference>
<reference evidence="1" key="1">
    <citation type="submission" date="2025-08" db="UniProtKB">
        <authorList>
            <consortium name="Ensembl"/>
        </authorList>
    </citation>
    <scope>IDENTIFICATION</scope>
</reference>
<dbReference type="AlphaFoldDB" id="A0A8C4Q978"/>
<keyword evidence="2" id="KW-1185">Reference proteome</keyword>
<organism evidence="1 2">
    <name type="scientific">Eptatretus burgeri</name>
    <name type="common">Inshore hagfish</name>
    <dbReference type="NCBI Taxonomy" id="7764"/>
    <lineage>
        <taxon>Eukaryota</taxon>
        <taxon>Metazoa</taxon>
        <taxon>Chordata</taxon>
        <taxon>Craniata</taxon>
        <taxon>Vertebrata</taxon>
        <taxon>Cyclostomata</taxon>
        <taxon>Myxini</taxon>
        <taxon>Myxiniformes</taxon>
        <taxon>Myxinidae</taxon>
        <taxon>Eptatretinae</taxon>
        <taxon>Eptatretus</taxon>
    </lineage>
</organism>
<name>A0A8C4Q978_EPTBU</name>
<dbReference type="Ensembl" id="ENSEBUT00000012160.1">
    <property type="protein sequence ID" value="ENSEBUP00000011588.1"/>
    <property type="gene ID" value="ENSEBUG00000007428.1"/>
</dbReference>
<proteinExistence type="predicted"/>
<evidence type="ECO:0000313" key="1">
    <source>
        <dbReference type="Ensembl" id="ENSEBUP00000011588.1"/>
    </source>
</evidence>
<evidence type="ECO:0000313" key="2">
    <source>
        <dbReference type="Proteomes" id="UP000694388"/>
    </source>
</evidence>